<dbReference type="SMART" id="SM00670">
    <property type="entry name" value="PINc"/>
    <property type="match status" value="1"/>
</dbReference>
<dbReference type="PANTHER" id="PTHR16161">
    <property type="entry name" value="TRANSCRIPTIONAL PROTEIN SWT1"/>
    <property type="match status" value="1"/>
</dbReference>
<name>A0A9D3S0Z8_ANGAN</name>
<dbReference type="Proteomes" id="UP001044222">
    <property type="component" value="Unassembled WGS sequence"/>
</dbReference>
<dbReference type="Pfam" id="PF13638">
    <property type="entry name" value="PIN_4"/>
    <property type="match status" value="1"/>
</dbReference>
<dbReference type="PANTHER" id="PTHR16161:SF0">
    <property type="entry name" value="TRANSCRIPTIONAL PROTEIN SWT1"/>
    <property type="match status" value="1"/>
</dbReference>
<feature type="compositionally biased region" description="Basic and acidic residues" evidence="3">
    <location>
        <begin position="595"/>
        <end position="613"/>
    </location>
</feature>
<feature type="compositionally biased region" description="Basic residues" evidence="3">
    <location>
        <begin position="9"/>
        <end position="21"/>
    </location>
</feature>
<organism evidence="5 6">
    <name type="scientific">Anguilla anguilla</name>
    <name type="common">European freshwater eel</name>
    <name type="synonym">Muraena anguilla</name>
    <dbReference type="NCBI Taxonomy" id="7936"/>
    <lineage>
        <taxon>Eukaryota</taxon>
        <taxon>Metazoa</taxon>
        <taxon>Chordata</taxon>
        <taxon>Craniata</taxon>
        <taxon>Vertebrata</taxon>
        <taxon>Euteleostomi</taxon>
        <taxon>Actinopterygii</taxon>
        <taxon>Neopterygii</taxon>
        <taxon>Teleostei</taxon>
        <taxon>Anguilliformes</taxon>
        <taxon>Anguillidae</taxon>
        <taxon>Anguilla</taxon>
    </lineage>
</organism>
<feature type="compositionally biased region" description="Basic and acidic residues" evidence="3">
    <location>
        <begin position="139"/>
        <end position="166"/>
    </location>
</feature>
<reference evidence="5" key="1">
    <citation type="submission" date="2021-01" db="EMBL/GenBank/DDBJ databases">
        <title>A chromosome-scale assembly of European eel, Anguilla anguilla.</title>
        <authorList>
            <person name="Henkel C."/>
            <person name="Jong-Raadsen S.A."/>
            <person name="Dufour S."/>
            <person name="Weltzien F.-A."/>
            <person name="Palstra A.P."/>
            <person name="Pelster B."/>
            <person name="Spaink H.P."/>
            <person name="Van Den Thillart G.E."/>
            <person name="Jansen H."/>
            <person name="Zahm M."/>
            <person name="Klopp C."/>
            <person name="Cedric C."/>
            <person name="Louis A."/>
            <person name="Berthelot C."/>
            <person name="Parey E."/>
            <person name="Roest Crollius H."/>
            <person name="Montfort J."/>
            <person name="Robinson-Rechavi M."/>
            <person name="Bucao C."/>
            <person name="Bouchez O."/>
            <person name="Gislard M."/>
            <person name="Lluch J."/>
            <person name="Milhes M."/>
            <person name="Lampietro C."/>
            <person name="Lopez Roques C."/>
            <person name="Donnadieu C."/>
            <person name="Braasch I."/>
            <person name="Desvignes T."/>
            <person name="Postlethwait J."/>
            <person name="Bobe J."/>
            <person name="Guiguen Y."/>
            <person name="Dirks R."/>
        </authorList>
    </citation>
    <scope>NUCLEOTIDE SEQUENCE</scope>
    <source>
        <strain evidence="5">Tag_6206</strain>
        <tissue evidence="5">Liver</tissue>
    </source>
</reference>
<dbReference type="SUPFAM" id="SSF88723">
    <property type="entry name" value="PIN domain-like"/>
    <property type="match status" value="1"/>
</dbReference>
<sequence length="924" mass="102442">MLKSIAAKMSKKKSKKKKKQKKDRDRSTSFSYESNDESSKEKEYDKTKETPERKYTSSCHVRPMQDEEGRSRQVDSLPSTKKISYEGSPRKDRQYKKPVYRLGPLSHSEKEKDHSKKVKEKHSTSSSASISENASKKPHCTEKSHLKTDGEPGRKRRSEELGEQRRQLVKRRSKEALESDWFVPCSRGKGAKEHSQEPKSQPAAFSGTVNSSAAVSREPHKHSESSYPSGNGQKEQAGLKPHKPVQFKIPKKTNVVVNKDDVWKSSSFRDDKGSIAVKVTRRSPQAEIVSSACAFSDRKSTVEKARPSCEVNLTASHFVRASLPPSRRHREALGTDNKRVSAFNTTALPEKTPSSRVPANATETYDNDQEMQLVAELHRARSQKLLEVNVVDSYGELTRMDIDPPEEISTFSFSKSHCKEHIHQDLLIVLDTNILLSHLDFVKKIRSHGLGALGFPVILIPWVVMQELDALKDGKLSSNVKHKARPAVHYIYSALKSQEPRLWGQSMQLASQRIYGLDAENNDDRVLHCCLQYQGLYPGAALILCTNDKNLCSKALLSGVKALSKADLASEVERLQSDTQAPAPPCAGLHTQSQPDERREEENRNKAAEEAREVSTSVSALEDALQGALSLILESEMKAAFDDLWLEVVCVKPPWTLSDLVQCFRKHWIAVFGSIVKRSLLSSVECLNDSLCKGKMVDRQSTVLAAQEARRLLLAFSCRLDYGKSLAKPLAVVERLLQDAPQPSGGAEQASGSRARACSDGDVLMAVEDGATDARPSCQEVWPVFENIWSNVCQISSAVFTALQFVPGTLETSMPSDGPPPPEEAVSCLHKLIFSVRQLLESLQRVLSAKSSFEDVEALLSFISGSEIATVKPSFTAKDLFECLSQQEYREKLCVGGNQLMDLSLSLDRCASAVGARAGSSSWC</sequence>
<evidence type="ECO:0000256" key="3">
    <source>
        <dbReference type="SAM" id="MobiDB-lite"/>
    </source>
</evidence>
<feature type="compositionally biased region" description="Basic and acidic residues" evidence="3">
    <location>
        <begin position="63"/>
        <end position="73"/>
    </location>
</feature>
<comment type="caution">
    <text evidence="5">The sequence shown here is derived from an EMBL/GenBank/DDBJ whole genome shotgun (WGS) entry which is preliminary data.</text>
</comment>
<dbReference type="AlphaFoldDB" id="A0A9D3S0Z8"/>
<evidence type="ECO:0000256" key="1">
    <source>
        <dbReference type="ARBA" id="ARBA00060839"/>
    </source>
</evidence>
<dbReference type="GO" id="GO:0005634">
    <property type="term" value="C:nucleus"/>
    <property type="evidence" value="ECO:0007669"/>
    <property type="project" value="TreeGrafter"/>
</dbReference>
<keyword evidence="6" id="KW-1185">Reference proteome</keyword>
<feature type="region of interest" description="Disordered" evidence="3">
    <location>
        <begin position="1"/>
        <end position="245"/>
    </location>
</feature>
<dbReference type="EMBL" id="JAFIRN010000004">
    <property type="protein sequence ID" value="KAG5850588.1"/>
    <property type="molecule type" value="Genomic_DNA"/>
</dbReference>
<evidence type="ECO:0000256" key="2">
    <source>
        <dbReference type="ARBA" id="ARBA00074620"/>
    </source>
</evidence>
<evidence type="ECO:0000259" key="4">
    <source>
        <dbReference type="SMART" id="SM00670"/>
    </source>
</evidence>
<feature type="compositionally biased region" description="Low complexity" evidence="3">
    <location>
        <begin position="124"/>
        <end position="133"/>
    </location>
</feature>
<gene>
    <name evidence="5" type="ORF">ANANG_G00084050</name>
</gene>
<evidence type="ECO:0000313" key="5">
    <source>
        <dbReference type="EMBL" id="KAG5850588.1"/>
    </source>
</evidence>
<protein>
    <recommendedName>
        <fullName evidence="2">Transcriptional protein SWT1</fullName>
    </recommendedName>
</protein>
<dbReference type="InterPro" id="IPR029060">
    <property type="entry name" value="PIN-like_dom_sf"/>
</dbReference>
<feature type="compositionally biased region" description="Polar residues" evidence="3">
    <location>
        <begin position="225"/>
        <end position="234"/>
    </location>
</feature>
<comment type="similarity">
    <text evidence="1">Belongs to the SWT1 family.</text>
</comment>
<evidence type="ECO:0000313" key="6">
    <source>
        <dbReference type="Proteomes" id="UP001044222"/>
    </source>
</evidence>
<accession>A0A9D3S0Z8</accession>
<proteinExistence type="inferred from homology"/>
<dbReference type="CDD" id="cd18727">
    <property type="entry name" value="PIN_Swt1-like"/>
    <property type="match status" value="1"/>
</dbReference>
<dbReference type="InterPro" id="IPR052626">
    <property type="entry name" value="SWT1_Regulator"/>
</dbReference>
<dbReference type="Gene3D" id="3.40.50.1010">
    <property type="entry name" value="5'-nuclease"/>
    <property type="match status" value="1"/>
</dbReference>
<feature type="domain" description="PIN" evidence="4">
    <location>
        <begin position="426"/>
        <end position="553"/>
    </location>
</feature>
<feature type="compositionally biased region" description="Basic and acidic residues" evidence="3">
    <location>
        <begin position="37"/>
        <end position="55"/>
    </location>
</feature>
<dbReference type="FunFam" id="3.40.50.1010:FF:000012">
    <property type="entry name" value="SWT1, RNA endoribonuclease homolog"/>
    <property type="match status" value="1"/>
</dbReference>
<dbReference type="InterPro" id="IPR002716">
    <property type="entry name" value="PIN_dom"/>
</dbReference>
<feature type="region of interest" description="Disordered" evidence="3">
    <location>
        <begin position="573"/>
        <end position="615"/>
    </location>
</feature>